<dbReference type="AlphaFoldDB" id="A0A7S4RAK7"/>
<proteinExistence type="predicted"/>
<feature type="compositionally biased region" description="Basic residues" evidence="1">
    <location>
        <begin position="87"/>
        <end position="99"/>
    </location>
</feature>
<accession>A0A7S4RAK7</accession>
<evidence type="ECO:0000313" key="2">
    <source>
        <dbReference type="EMBL" id="CAE4608286.1"/>
    </source>
</evidence>
<organism evidence="2">
    <name type="scientific">Alexandrium monilatum</name>
    <dbReference type="NCBI Taxonomy" id="311494"/>
    <lineage>
        <taxon>Eukaryota</taxon>
        <taxon>Sar</taxon>
        <taxon>Alveolata</taxon>
        <taxon>Dinophyceae</taxon>
        <taxon>Gonyaulacales</taxon>
        <taxon>Pyrocystaceae</taxon>
        <taxon>Alexandrium</taxon>
    </lineage>
</organism>
<protein>
    <submittedName>
        <fullName evidence="2">Uncharacterized protein</fullName>
    </submittedName>
</protein>
<gene>
    <name evidence="2" type="ORF">AMON00008_LOCUS32493</name>
</gene>
<feature type="region of interest" description="Disordered" evidence="1">
    <location>
        <begin position="198"/>
        <end position="239"/>
    </location>
</feature>
<feature type="region of interest" description="Disordered" evidence="1">
    <location>
        <begin position="87"/>
        <end position="107"/>
    </location>
</feature>
<reference evidence="2" key="1">
    <citation type="submission" date="2021-01" db="EMBL/GenBank/DDBJ databases">
        <authorList>
            <person name="Corre E."/>
            <person name="Pelletier E."/>
            <person name="Niang G."/>
            <person name="Scheremetjew M."/>
            <person name="Finn R."/>
            <person name="Kale V."/>
            <person name="Holt S."/>
            <person name="Cochrane G."/>
            <person name="Meng A."/>
            <person name="Brown T."/>
            <person name="Cohen L."/>
        </authorList>
    </citation>
    <scope>NUCLEOTIDE SEQUENCE</scope>
    <source>
        <strain evidence="2">CCMP3105</strain>
    </source>
</reference>
<dbReference type="EMBL" id="HBNR01046674">
    <property type="protein sequence ID" value="CAE4608286.1"/>
    <property type="molecule type" value="Transcribed_RNA"/>
</dbReference>
<sequence length="239" mass="24938">MHTLVPSEASLLLAGDLVSRPLAERMRDVARKPSWIFVRRQLASYEAGGAVAACACRILEPVRLLAARAPAAALRLLAARRWARRGPPARRAARGRRSGRAAGVGTASNSRPARVVALESSGMVLVTSSGVLVAAASQTTWGTAGAGGGTRDVDGAAPRSGPCICQDAPSWPAAAVSRTTHDVLAAWRLTALPLPLRTEPHTSSTARQPRPCQPVPLPRPRAARALRASPREGAALPTS</sequence>
<name>A0A7S4RAK7_9DINO</name>
<evidence type="ECO:0000256" key="1">
    <source>
        <dbReference type="SAM" id="MobiDB-lite"/>
    </source>
</evidence>